<organism evidence="1 2">
    <name type="scientific">Romanomermis culicivorax</name>
    <name type="common">Nematode worm</name>
    <dbReference type="NCBI Taxonomy" id="13658"/>
    <lineage>
        <taxon>Eukaryota</taxon>
        <taxon>Metazoa</taxon>
        <taxon>Ecdysozoa</taxon>
        <taxon>Nematoda</taxon>
        <taxon>Enoplea</taxon>
        <taxon>Dorylaimia</taxon>
        <taxon>Mermithida</taxon>
        <taxon>Mermithoidea</taxon>
        <taxon>Mermithidae</taxon>
        <taxon>Romanomermis</taxon>
    </lineage>
</organism>
<protein>
    <submittedName>
        <fullName evidence="2">Uncharacterized protein</fullName>
    </submittedName>
</protein>
<name>A0A915KFD0_ROMCU</name>
<accession>A0A915KFD0</accession>
<keyword evidence="1" id="KW-1185">Reference proteome</keyword>
<evidence type="ECO:0000313" key="1">
    <source>
        <dbReference type="Proteomes" id="UP000887565"/>
    </source>
</evidence>
<evidence type="ECO:0000313" key="2">
    <source>
        <dbReference type="WBParaSite" id="nRc.2.0.1.t36669-RA"/>
    </source>
</evidence>
<dbReference type="AlphaFoldDB" id="A0A915KFD0"/>
<proteinExistence type="predicted"/>
<dbReference type="Proteomes" id="UP000887565">
    <property type="component" value="Unplaced"/>
</dbReference>
<sequence length="221" mass="25554">MKNFTKTDKISEKTLDECRNGRHNNVYYVNDRPTHCVVHSTDFRRGMCVSVDLLYETLLTSFKTRTQRDLDADRTREYKRFLLEHRSQIYTPTSQFDDNFVNHWENGFNTLFMGAAVLFTETHPETHQILKNNTAIGAGTFCDLALRQFPVANNRLYNLLPPTDCPPPSRKCILDTECYVPAKLSDVNVDTDRCISFQAATDMLNNKDDTSPAWHKNEYLA</sequence>
<reference evidence="2" key="1">
    <citation type="submission" date="2022-11" db="UniProtKB">
        <authorList>
            <consortium name="WormBaseParasite"/>
        </authorList>
    </citation>
    <scope>IDENTIFICATION</scope>
</reference>
<dbReference type="WBParaSite" id="nRc.2.0.1.t36669-RA">
    <property type="protein sequence ID" value="nRc.2.0.1.t36669-RA"/>
    <property type="gene ID" value="nRc.2.0.1.g36669"/>
</dbReference>